<dbReference type="RefSeq" id="WP_378965342.1">
    <property type="nucleotide sequence ID" value="NZ_JBHTBJ010000003.1"/>
</dbReference>
<evidence type="ECO:0000313" key="1">
    <source>
        <dbReference type="EMBL" id="MFC7273754.1"/>
    </source>
</evidence>
<accession>A0ABW2HLH1</accession>
<name>A0ABW2HLH1_9ACTN</name>
<dbReference type="EMBL" id="JBHTBJ010000003">
    <property type="protein sequence ID" value="MFC7273754.1"/>
    <property type="molecule type" value="Genomic_DNA"/>
</dbReference>
<sequence>MNRNVHQGLHGEGFIHALACAAGFTTARMNLDLDGVDWQIAHPGPRGTTRSPKIEMQVKSTSAPLVKDGVIHQRLDDPASVTVRVLLRNLLTVDALGCLLAGDLGGAAR</sequence>
<organism evidence="1 2">
    <name type="scientific">Paractinoplanes rhizophilus</name>
    <dbReference type="NCBI Taxonomy" id="1416877"/>
    <lineage>
        <taxon>Bacteria</taxon>
        <taxon>Bacillati</taxon>
        <taxon>Actinomycetota</taxon>
        <taxon>Actinomycetes</taxon>
        <taxon>Micromonosporales</taxon>
        <taxon>Micromonosporaceae</taxon>
        <taxon>Paractinoplanes</taxon>
    </lineage>
</organism>
<keyword evidence="2" id="KW-1185">Reference proteome</keyword>
<proteinExistence type="predicted"/>
<dbReference type="Proteomes" id="UP001596548">
    <property type="component" value="Unassembled WGS sequence"/>
</dbReference>
<protein>
    <recommendedName>
        <fullName evidence="3">DUF4365 domain-containing protein</fullName>
    </recommendedName>
</protein>
<evidence type="ECO:0000313" key="2">
    <source>
        <dbReference type="Proteomes" id="UP001596548"/>
    </source>
</evidence>
<evidence type="ECO:0008006" key="3">
    <source>
        <dbReference type="Google" id="ProtNLM"/>
    </source>
</evidence>
<reference evidence="2" key="1">
    <citation type="journal article" date="2019" name="Int. J. Syst. Evol. Microbiol.">
        <title>The Global Catalogue of Microorganisms (GCM) 10K type strain sequencing project: providing services to taxonomists for standard genome sequencing and annotation.</title>
        <authorList>
            <consortium name="The Broad Institute Genomics Platform"/>
            <consortium name="The Broad Institute Genome Sequencing Center for Infectious Disease"/>
            <person name="Wu L."/>
            <person name="Ma J."/>
        </authorList>
    </citation>
    <scope>NUCLEOTIDE SEQUENCE [LARGE SCALE GENOMIC DNA]</scope>
    <source>
        <strain evidence="2">XZYJT-10</strain>
    </source>
</reference>
<gene>
    <name evidence="1" type="ORF">ACFQS1_07175</name>
</gene>
<comment type="caution">
    <text evidence="1">The sequence shown here is derived from an EMBL/GenBank/DDBJ whole genome shotgun (WGS) entry which is preliminary data.</text>
</comment>